<accession>A0A151ZKB0</accession>
<dbReference type="AlphaFoldDB" id="A0A151ZKB0"/>
<dbReference type="InParanoid" id="A0A151ZKB0"/>
<organism evidence="2 3">
    <name type="scientific">Tieghemostelium lacteum</name>
    <name type="common">Slime mold</name>
    <name type="synonym">Dictyostelium lacteum</name>
    <dbReference type="NCBI Taxonomy" id="361077"/>
    <lineage>
        <taxon>Eukaryota</taxon>
        <taxon>Amoebozoa</taxon>
        <taxon>Evosea</taxon>
        <taxon>Eumycetozoa</taxon>
        <taxon>Dictyostelia</taxon>
        <taxon>Dictyosteliales</taxon>
        <taxon>Raperosteliaceae</taxon>
        <taxon>Tieghemostelium</taxon>
    </lineage>
</organism>
<feature type="region of interest" description="Disordered" evidence="1">
    <location>
        <begin position="1"/>
        <end position="24"/>
    </location>
</feature>
<evidence type="ECO:0000256" key="1">
    <source>
        <dbReference type="SAM" id="MobiDB-lite"/>
    </source>
</evidence>
<dbReference type="SUPFAM" id="SSF52047">
    <property type="entry name" value="RNI-like"/>
    <property type="match status" value="1"/>
</dbReference>
<protein>
    <submittedName>
        <fullName evidence="2">Uncharacterized protein</fullName>
    </submittedName>
</protein>
<sequence length="636" mass="74368">MKNQIIQNQNSNNKRKSMSVKQTHSTGTLRFLGNHRKLSMMILCQPLPTKMIKHILQFYITSKCNFLNTMDLERFLMVNKVGSILKLVSKEFMKLFIEISIEFGCRPLIYNKDIEQRHFKYLSSGPGNASLIHKFILYEVSNDPYAKELIDSRYKINSVSVTKFIKQFFLEQGQPQFNQYPNLEKLEYRISQKEFDTFFKTINLEKNRGLKSFKLEYIGECLPMEILVSKVILHILKLQTLSITGPTSISNMCQLLERNSTLRKLKFKFINFDKKSADHIRFFRTCHHIENLVLDHVTNMESILENISYTSIKYLSIRGDTTMKTELTLDYKYLYDFILSNKKSQLESLSIGENISLQNCKFFSINKLFTTDKHNNIKSLSLIISDCQSSHVIMESMFLFKQLEIVKIEFHQSVEDSKTNSSFCTFVSTLPSTLTTIDLKQNGQKKPFVNDDLWKLFFNHLDSKLKNLVNLTLDGFQSIPDKLICSMIERNHPPLKFLTLRNRSADHQNEYTKAISTNRTLVLLDLYNNFTYKASPLDDSDKTQKAQYKENTFDLLLSILNNHNIRYLNFLYNAFPFQIEDSKFQQLLKLLSSFHQSIESLGIGLLESHQSKVTKSLLLNNQINQIIEPYQEWHYS</sequence>
<gene>
    <name evidence="2" type="ORF">DLAC_04730</name>
</gene>
<evidence type="ECO:0000313" key="2">
    <source>
        <dbReference type="EMBL" id="KYQ94432.1"/>
    </source>
</evidence>
<feature type="compositionally biased region" description="Low complexity" evidence="1">
    <location>
        <begin position="1"/>
        <end position="12"/>
    </location>
</feature>
<comment type="caution">
    <text evidence="2">The sequence shown here is derived from an EMBL/GenBank/DDBJ whole genome shotgun (WGS) entry which is preliminary data.</text>
</comment>
<keyword evidence="3" id="KW-1185">Reference proteome</keyword>
<reference evidence="2 3" key="1">
    <citation type="submission" date="2015-12" db="EMBL/GenBank/DDBJ databases">
        <title>Dictyostelia acquired genes for synthesis and detection of signals that induce cell-type specialization by lateral gene transfer from prokaryotes.</title>
        <authorList>
            <person name="Gloeckner G."/>
            <person name="Schaap P."/>
        </authorList>
    </citation>
    <scope>NUCLEOTIDE SEQUENCE [LARGE SCALE GENOMIC DNA]</scope>
    <source>
        <strain evidence="2 3">TK</strain>
    </source>
</reference>
<dbReference type="EMBL" id="LODT01000022">
    <property type="protein sequence ID" value="KYQ94432.1"/>
    <property type="molecule type" value="Genomic_DNA"/>
</dbReference>
<dbReference type="Proteomes" id="UP000076078">
    <property type="component" value="Unassembled WGS sequence"/>
</dbReference>
<proteinExistence type="predicted"/>
<evidence type="ECO:0000313" key="3">
    <source>
        <dbReference type="Proteomes" id="UP000076078"/>
    </source>
</evidence>
<name>A0A151ZKB0_TIELA</name>